<dbReference type="GO" id="GO:0022857">
    <property type="term" value="F:transmembrane transporter activity"/>
    <property type="evidence" value="ECO:0007669"/>
    <property type="project" value="UniProtKB-ARBA"/>
</dbReference>
<dbReference type="EMBL" id="LN890655">
    <property type="protein sequence ID" value="CUS03249.2"/>
    <property type="molecule type" value="Genomic_DNA"/>
</dbReference>
<feature type="domain" description="ABC transporter" evidence="5">
    <location>
        <begin position="12"/>
        <end position="251"/>
    </location>
</feature>
<dbReference type="KEGG" id="pbf:CFX0092_A1371"/>
<dbReference type="RefSeq" id="WP_095042770.1">
    <property type="nucleotide sequence ID" value="NZ_LN890655.1"/>
</dbReference>
<evidence type="ECO:0000259" key="5">
    <source>
        <dbReference type="PROSITE" id="PS50893"/>
    </source>
</evidence>
<dbReference type="Pfam" id="PF00005">
    <property type="entry name" value="ABC_tran"/>
    <property type="match status" value="1"/>
</dbReference>
<dbReference type="GO" id="GO:0016887">
    <property type="term" value="F:ATP hydrolysis activity"/>
    <property type="evidence" value="ECO:0007669"/>
    <property type="project" value="InterPro"/>
</dbReference>
<protein>
    <submittedName>
        <fullName evidence="6">Uncharacterized ABC transporter ATP-binding protein TM_0352</fullName>
    </submittedName>
</protein>
<reference evidence="6" key="1">
    <citation type="submission" date="2016-01" db="EMBL/GenBank/DDBJ databases">
        <authorList>
            <person name="Mcilroy J.S."/>
            <person name="Karst M S."/>
            <person name="Albertsen M."/>
        </authorList>
    </citation>
    <scope>NUCLEOTIDE SEQUENCE</scope>
    <source>
        <strain evidence="6">Cfx-K</strain>
    </source>
</reference>
<organism evidence="6 7">
    <name type="scientific">Candidatus Promineifilum breve</name>
    <dbReference type="NCBI Taxonomy" id="1806508"/>
    <lineage>
        <taxon>Bacteria</taxon>
        <taxon>Bacillati</taxon>
        <taxon>Chloroflexota</taxon>
        <taxon>Ardenticatenia</taxon>
        <taxon>Candidatus Promineifilales</taxon>
        <taxon>Candidatus Promineifilaceae</taxon>
        <taxon>Candidatus Promineifilum</taxon>
    </lineage>
</organism>
<dbReference type="PROSITE" id="PS00211">
    <property type="entry name" value="ABC_TRANSPORTER_1"/>
    <property type="match status" value="1"/>
</dbReference>
<feature type="region of interest" description="Disordered" evidence="4">
    <location>
        <begin position="235"/>
        <end position="264"/>
    </location>
</feature>
<dbReference type="InterPro" id="IPR027417">
    <property type="entry name" value="P-loop_NTPase"/>
</dbReference>
<dbReference type="PROSITE" id="PS50893">
    <property type="entry name" value="ABC_TRANSPORTER_2"/>
    <property type="match status" value="1"/>
</dbReference>
<evidence type="ECO:0000313" key="6">
    <source>
        <dbReference type="EMBL" id="CUS03249.2"/>
    </source>
</evidence>
<dbReference type="InterPro" id="IPR017911">
    <property type="entry name" value="MacB-like_ATP-bd"/>
</dbReference>
<dbReference type="OrthoDB" id="9804270at2"/>
<dbReference type="PANTHER" id="PTHR24220">
    <property type="entry name" value="IMPORT ATP-BINDING PROTEIN"/>
    <property type="match status" value="1"/>
</dbReference>
<dbReference type="GO" id="GO:0098796">
    <property type="term" value="C:membrane protein complex"/>
    <property type="evidence" value="ECO:0007669"/>
    <property type="project" value="UniProtKB-ARBA"/>
</dbReference>
<name>A0A160T218_9CHLR</name>
<evidence type="ECO:0000256" key="3">
    <source>
        <dbReference type="ARBA" id="ARBA00022840"/>
    </source>
</evidence>
<proteinExistence type="predicted"/>
<keyword evidence="1" id="KW-0813">Transport</keyword>
<dbReference type="GO" id="GO:0005886">
    <property type="term" value="C:plasma membrane"/>
    <property type="evidence" value="ECO:0007669"/>
    <property type="project" value="TreeGrafter"/>
</dbReference>
<dbReference type="SUPFAM" id="SSF52540">
    <property type="entry name" value="P-loop containing nucleoside triphosphate hydrolases"/>
    <property type="match status" value="1"/>
</dbReference>
<accession>A0A160T218</accession>
<dbReference type="InterPro" id="IPR015854">
    <property type="entry name" value="ABC_transpr_LolD-like"/>
</dbReference>
<dbReference type="InterPro" id="IPR003593">
    <property type="entry name" value="AAA+_ATPase"/>
</dbReference>
<dbReference type="SMART" id="SM00382">
    <property type="entry name" value="AAA"/>
    <property type="match status" value="1"/>
</dbReference>
<dbReference type="InterPro" id="IPR003439">
    <property type="entry name" value="ABC_transporter-like_ATP-bd"/>
</dbReference>
<evidence type="ECO:0000256" key="4">
    <source>
        <dbReference type="SAM" id="MobiDB-lite"/>
    </source>
</evidence>
<keyword evidence="2" id="KW-0547">Nucleotide-binding</keyword>
<dbReference type="Gene3D" id="3.40.50.300">
    <property type="entry name" value="P-loop containing nucleotide triphosphate hydrolases"/>
    <property type="match status" value="1"/>
</dbReference>
<dbReference type="AlphaFoldDB" id="A0A160T218"/>
<dbReference type="GO" id="GO:0005524">
    <property type="term" value="F:ATP binding"/>
    <property type="evidence" value="ECO:0007669"/>
    <property type="project" value="UniProtKB-KW"/>
</dbReference>
<evidence type="ECO:0000313" key="7">
    <source>
        <dbReference type="Proteomes" id="UP000215027"/>
    </source>
</evidence>
<keyword evidence="3 6" id="KW-0067">ATP-binding</keyword>
<dbReference type="Proteomes" id="UP000215027">
    <property type="component" value="Chromosome I"/>
</dbReference>
<dbReference type="InterPro" id="IPR017871">
    <property type="entry name" value="ABC_transporter-like_CS"/>
</dbReference>
<dbReference type="CDD" id="cd03255">
    <property type="entry name" value="ABC_MJ0796_LolCDE_FtsE"/>
    <property type="match status" value="1"/>
</dbReference>
<dbReference type="FunFam" id="3.40.50.300:FF:000032">
    <property type="entry name" value="Export ABC transporter ATP-binding protein"/>
    <property type="match status" value="1"/>
</dbReference>
<sequence>MSSNNGRQESIVQVRNVIKRFPVGDGEVTVLRGVSLDITPGEFVALVGPSGNGKSTLLNMITGIDHPSEGEVIVTGQSVHTMSENELSVWRGEHLGIIFQFFQLLPALSLVKNVMLPMDLVKKVPRRERQERAMELLEMVSLTDQAHKLPSQVSGGQQQRAAIARALANDPPLLVADEPTGNLDSSTSEDIFQLFLSLVARGKTMVMVTHSLDLAVRGSRVVEIRDGRITNDVPAAQHPRARARNGAQAVVSGQWAADSQPVNH</sequence>
<keyword evidence="7" id="KW-1185">Reference proteome</keyword>
<gene>
    <name evidence="6" type="ORF">CFX0092_A1371</name>
</gene>
<evidence type="ECO:0000256" key="2">
    <source>
        <dbReference type="ARBA" id="ARBA00022741"/>
    </source>
</evidence>
<evidence type="ECO:0000256" key="1">
    <source>
        <dbReference type="ARBA" id="ARBA00022448"/>
    </source>
</evidence>